<proteinExistence type="predicted"/>
<gene>
    <name evidence="1" type="ORF">KQP761_LOCUS2506</name>
</gene>
<evidence type="ECO:0000313" key="1">
    <source>
        <dbReference type="EMBL" id="CAF1255282.1"/>
    </source>
</evidence>
<dbReference type="AlphaFoldDB" id="A0A815ABM2"/>
<dbReference type="EMBL" id="CAJNOW010000154">
    <property type="protein sequence ID" value="CAF1255282.1"/>
    <property type="molecule type" value="Genomic_DNA"/>
</dbReference>
<sequence length="135" mass="15225">MCLFIIIESILQLEPYTTMAQLNNFNNDDQGFLPWNMAGNANENGYIPLVIEAQEVELRNEQVGNNDYDLILPGYVANIPKPANNDNIGVEPSEIGRLQNDDEVIRQAYNIGVEPSEIGRLQNDDEVIRQACLQF</sequence>
<evidence type="ECO:0000313" key="2">
    <source>
        <dbReference type="Proteomes" id="UP000663834"/>
    </source>
</evidence>
<organism evidence="1 2">
    <name type="scientific">Rotaria magnacalcarata</name>
    <dbReference type="NCBI Taxonomy" id="392030"/>
    <lineage>
        <taxon>Eukaryota</taxon>
        <taxon>Metazoa</taxon>
        <taxon>Spiralia</taxon>
        <taxon>Gnathifera</taxon>
        <taxon>Rotifera</taxon>
        <taxon>Eurotatoria</taxon>
        <taxon>Bdelloidea</taxon>
        <taxon>Philodinida</taxon>
        <taxon>Philodinidae</taxon>
        <taxon>Rotaria</taxon>
    </lineage>
</organism>
<dbReference type="Proteomes" id="UP000663834">
    <property type="component" value="Unassembled WGS sequence"/>
</dbReference>
<comment type="caution">
    <text evidence="1">The sequence shown here is derived from an EMBL/GenBank/DDBJ whole genome shotgun (WGS) entry which is preliminary data.</text>
</comment>
<accession>A0A815ABM2</accession>
<protein>
    <submittedName>
        <fullName evidence="1">Uncharacterized protein</fullName>
    </submittedName>
</protein>
<dbReference type="OrthoDB" id="10376861at2759"/>
<name>A0A815ABM2_9BILA</name>
<reference evidence="1" key="1">
    <citation type="submission" date="2021-02" db="EMBL/GenBank/DDBJ databases">
        <authorList>
            <person name="Nowell W R."/>
        </authorList>
    </citation>
    <scope>NUCLEOTIDE SEQUENCE</scope>
</reference>